<comment type="subcellular location">
    <subcellularLocation>
        <location evidence="1">Cell membrane</location>
        <topology evidence="1">Single-pass type I membrane protein</topology>
    </subcellularLocation>
</comment>
<evidence type="ECO:0000256" key="9">
    <source>
        <dbReference type="ARBA" id="ARBA00023136"/>
    </source>
</evidence>
<dbReference type="InterPro" id="IPR032675">
    <property type="entry name" value="LRR_dom_sf"/>
</dbReference>
<dbReference type="GO" id="GO:0016301">
    <property type="term" value="F:kinase activity"/>
    <property type="evidence" value="ECO:0007669"/>
    <property type="project" value="UniProtKB-KW"/>
</dbReference>
<proteinExistence type="inferred from homology"/>
<keyword evidence="15" id="KW-0418">Kinase</keyword>
<dbReference type="InterPro" id="IPR003591">
    <property type="entry name" value="Leu-rich_rpt_typical-subtyp"/>
</dbReference>
<feature type="domain" description="Leucine-rich repeat-containing N-terminal plant-type" evidence="13">
    <location>
        <begin position="35"/>
        <end position="71"/>
    </location>
</feature>
<keyword evidence="6 12" id="KW-0732">Signal</keyword>
<keyword evidence="8 11" id="KW-1133">Transmembrane helix</keyword>
<organism evidence="15 16">
    <name type="scientific">Iris pallida</name>
    <name type="common">Sweet iris</name>
    <dbReference type="NCBI Taxonomy" id="29817"/>
    <lineage>
        <taxon>Eukaryota</taxon>
        <taxon>Viridiplantae</taxon>
        <taxon>Streptophyta</taxon>
        <taxon>Embryophyta</taxon>
        <taxon>Tracheophyta</taxon>
        <taxon>Spermatophyta</taxon>
        <taxon>Magnoliopsida</taxon>
        <taxon>Liliopsida</taxon>
        <taxon>Asparagales</taxon>
        <taxon>Iridaceae</taxon>
        <taxon>Iridoideae</taxon>
        <taxon>Irideae</taxon>
        <taxon>Iris</taxon>
    </lineage>
</organism>
<keyword evidence="7" id="KW-0677">Repeat</keyword>
<evidence type="ECO:0000256" key="1">
    <source>
        <dbReference type="ARBA" id="ARBA00004251"/>
    </source>
</evidence>
<evidence type="ECO:0000256" key="8">
    <source>
        <dbReference type="ARBA" id="ARBA00022989"/>
    </source>
</evidence>
<evidence type="ECO:0000256" key="2">
    <source>
        <dbReference type="ARBA" id="ARBA00009592"/>
    </source>
</evidence>
<reference evidence="15" key="2">
    <citation type="submission" date="2023-04" db="EMBL/GenBank/DDBJ databases">
        <authorList>
            <person name="Bruccoleri R.E."/>
            <person name="Oakeley E.J."/>
            <person name="Faust A.-M."/>
            <person name="Dessus-Babus S."/>
            <person name="Altorfer M."/>
            <person name="Burckhardt D."/>
            <person name="Oertli M."/>
            <person name="Naumann U."/>
            <person name="Petersen F."/>
            <person name="Wong J."/>
        </authorList>
    </citation>
    <scope>NUCLEOTIDE SEQUENCE</scope>
    <source>
        <strain evidence="15">GSM-AAB239-AS_SAM_17_03QT</strain>
        <tissue evidence="15">Leaf</tissue>
    </source>
</reference>
<evidence type="ECO:0000256" key="6">
    <source>
        <dbReference type="ARBA" id="ARBA00022729"/>
    </source>
</evidence>
<dbReference type="SUPFAM" id="SSF52058">
    <property type="entry name" value="L domain-like"/>
    <property type="match status" value="3"/>
</dbReference>
<evidence type="ECO:0000256" key="4">
    <source>
        <dbReference type="ARBA" id="ARBA00022614"/>
    </source>
</evidence>
<keyword evidence="5 11" id="KW-0812">Transmembrane</keyword>
<dbReference type="InterPro" id="IPR013210">
    <property type="entry name" value="LRR_N_plant-typ"/>
</dbReference>
<dbReference type="PRINTS" id="PR00019">
    <property type="entry name" value="LEURICHRPT"/>
</dbReference>
<dbReference type="FunFam" id="3.80.10.10:FF:000649">
    <property type="entry name" value="Leucine Rich Repeat family protein"/>
    <property type="match status" value="1"/>
</dbReference>
<dbReference type="FunFam" id="3.80.10.10:FF:000095">
    <property type="entry name" value="LRR receptor-like serine/threonine-protein kinase GSO1"/>
    <property type="match status" value="1"/>
</dbReference>
<dbReference type="InterPro" id="IPR046956">
    <property type="entry name" value="RLP23-like"/>
</dbReference>
<evidence type="ECO:0000259" key="13">
    <source>
        <dbReference type="Pfam" id="PF08263"/>
    </source>
</evidence>
<dbReference type="SMART" id="SM00369">
    <property type="entry name" value="LRR_TYP"/>
    <property type="match status" value="14"/>
</dbReference>
<dbReference type="InterPro" id="IPR055414">
    <property type="entry name" value="LRR_R13L4/SHOC2-like"/>
</dbReference>
<keyword evidence="3" id="KW-1003">Cell membrane</keyword>
<name>A0AAX6H2Y5_IRIPA</name>
<keyword evidence="4" id="KW-0433">Leucine-rich repeat</keyword>
<feature type="transmembrane region" description="Helical" evidence="11">
    <location>
        <begin position="921"/>
        <end position="945"/>
    </location>
</feature>
<keyword evidence="16" id="KW-1185">Reference proteome</keyword>
<dbReference type="Gene3D" id="3.80.10.10">
    <property type="entry name" value="Ribonuclease Inhibitor"/>
    <property type="match status" value="4"/>
</dbReference>
<dbReference type="FunFam" id="3.80.10.10:FF:000111">
    <property type="entry name" value="LRR receptor-like serine/threonine-protein kinase ERECTA"/>
    <property type="match status" value="1"/>
</dbReference>
<evidence type="ECO:0000256" key="7">
    <source>
        <dbReference type="ARBA" id="ARBA00022737"/>
    </source>
</evidence>
<reference evidence="15" key="1">
    <citation type="journal article" date="2023" name="GigaByte">
        <title>Genome assembly of the bearded iris, Iris pallida Lam.</title>
        <authorList>
            <person name="Bruccoleri R.E."/>
            <person name="Oakeley E.J."/>
            <person name="Faust A.M.E."/>
            <person name="Altorfer M."/>
            <person name="Dessus-Babus S."/>
            <person name="Burckhardt D."/>
            <person name="Oertli M."/>
            <person name="Naumann U."/>
            <person name="Petersen F."/>
            <person name="Wong J."/>
        </authorList>
    </citation>
    <scope>NUCLEOTIDE SEQUENCE</scope>
    <source>
        <strain evidence="15">GSM-AAB239-AS_SAM_17_03QT</strain>
    </source>
</reference>
<dbReference type="Pfam" id="PF23598">
    <property type="entry name" value="LRR_14"/>
    <property type="match status" value="1"/>
</dbReference>
<dbReference type="AlphaFoldDB" id="A0AAX6H2Y5"/>
<evidence type="ECO:0000256" key="3">
    <source>
        <dbReference type="ARBA" id="ARBA00022475"/>
    </source>
</evidence>
<feature type="signal peptide" evidence="12">
    <location>
        <begin position="1"/>
        <end position="25"/>
    </location>
</feature>
<dbReference type="PANTHER" id="PTHR48063">
    <property type="entry name" value="LRR RECEPTOR-LIKE KINASE"/>
    <property type="match status" value="1"/>
</dbReference>
<protein>
    <submittedName>
        <fullName evidence="15">Leucine-rich repeat receptor-like protein kinase</fullName>
    </submittedName>
</protein>
<evidence type="ECO:0000313" key="16">
    <source>
        <dbReference type="Proteomes" id="UP001140949"/>
    </source>
</evidence>
<comment type="similarity">
    <text evidence="2">Belongs to the RLP family.</text>
</comment>
<dbReference type="InterPro" id="IPR001611">
    <property type="entry name" value="Leu-rich_rpt"/>
</dbReference>
<dbReference type="Pfam" id="PF13855">
    <property type="entry name" value="LRR_8"/>
    <property type="match status" value="1"/>
</dbReference>
<evidence type="ECO:0000313" key="15">
    <source>
        <dbReference type="EMBL" id="KAJ6835173.1"/>
    </source>
</evidence>
<evidence type="ECO:0000256" key="5">
    <source>
        <dbReference type="ARBA" id="ARBA00022692"/>
    </source>
</evidence>
<keyword evidence="15" id="KW-0675">Receptor</keyword>
<evidence type="ECO:0000259" key="14">
    <source>
        <dbReference type="Pfam" id="PF23598"/>
    </source>
</evidence>
<dbReference type="Pfam" id="PF08263">
    <property type="entry name" value="LRRNT_2"/>
    <property type="match status" value="1"/>
</dbReference>
<dbReference type="GO" id="GO:0005886">
    <property type="term" value="C:plasma membrane"/>
    <property type="evidence" value="ECO:0007669"/>
    <property type="project" value="UniProtKB-SubCell"/>
</dbReference>
<gene>
    <name evidence="15" type="ORF">M6B38_124380</name>
</gene>
<keyword evidence="15" id="KW-0808">Transferase</keyword>
<comment type="caution">
    <text evidence="15">The sequence shown here is derived from an EMBL/GenBank/DDBJ whole genome shotgun (WGS) entry which is preliminary data.</text>
</comment>
<evidence type="ECO:0000256" key="10">
    <source>
        <dbReference type="ARBA" id="ARBA00023180"/>
    </source>
</evidence>
<dbReference type="PANTHER" id="PTHR48063:SF112">
    <property type="entry name" value="RECEPTOR LIKE PROTEIN 30-LIKE"/>
    <property type="match status" value="1"/>
</dbReference>
<feature type="chain" id="PRO_5043937771" evidence="12">
    <location>
        <begin position="26"/>
        <end position="980"/>
    </location>
</feature>
<dbReference type="FunFam" id="3.80.10.10:FF:000041">
    <property type="entry name" value="LRR receptor-like serine/threonine-protein kinase ERECTA"/>
    <property type="match status" value="1"/>
</dbReference>
<evidence type="ECO:0000256" key="12">
    <source>
        <dbReference type="SAM" id="SignalP"/>
    </source>
</evidence>
<keyword evidence="10" id="KW-0325">Glycoprotein</keyword>
<accession>A0AAX6H2Y5</accession>
<dbReference type="Pfam" id="PF00560">
    <property type="entry name" value="LRR_1"/>
    <property type="match status" value="9"/>
</dbReference>
<sequence>MPIIMCSKPSPIIFAILFLALLCNGASTVAGCIEGERNALVDFKRGLLDHTGRLSSWTGSDCCNWQGVACSNRTGHVVRLDLRNPHPLSIYTDDQPYNEWSMGGELRPSLLGLKKLRYLDLSMNNFGGRPIPEFIGSIRNLRYLDLSQAGLGGRVPRQIGNLSSLQYLDLNNCLFYMSSGRVPEFSIDDPLWISGLSSLQHLDMGCVKFGDTSSLVEYLNMLPHIVEVRLSRCEIQSIPLSLPHVNFTRLSTLDLSGNRIDSPTIPSWLFNVSSLVHLDLSDNSFRGSIPAEIGKLSSLEVLRLSNNSLQGVIPKEVGNICKLHTLGLSYMNISRSLPELGDVFSGCIKTRLEILELSSTGLTSYLPDWLGELTSLKTFYLDNNSLVGSLPESFGGLTSLQVLFLSYNKLNGTVPAEILGGLVELVYLDLSKNLLEGIISEAHLANLTKLSLLDLSSNRRLAVKFSPNWVPPFRLQLLDVSSCSLGKKFPSWIRNQANISWLLMANAGIEDAMPDWFWVSFVQVTWLNISKNAIYGSLPTNLSRNVRLLDLADNLFNGTIDPAIGESMPNLRILLLSGNKLYGDVPSSLCQLQIVEVIDLARNLFSGELPNCWKHNLTVLDLSSNNLSGGIPDTIGSLSSLKALHLSNNILSGEIPSSLQGCTGLAILDLSQNKFTGKVPTWIGESCPSLKILRLRSNMFAGRIPQNLSRLFGLHIVDLSHNNLSGTIPKSFGRFAAMKVKRANPEQVLQGSTSWYVESMEVVMKGKVLEYGDSNGILSLVTSLDLSGNNLYGTIPRELGSLRGLMSLNLSGNHLNCEIPKEVGSMQSLVSLDLSRNELSGAIPSTMAYLTFLSYLDLSSNNLSGRIPPGSQLQTFNESTYTGNPGLCGFPVKQICENDDNGTGTRNNNTSEEDGAGSQVWLSYLGTVLGGFVVGFWVLWGTLILKSNWKDAYLSYIDRQYDRFYVIAAITFNRFKNSYV</sequence>
<dbReference type="PROSITE" id="PS51450">
    <property type="entry name" value="LRR"/>
    <property type="match status" value="1"/>
</dbReference>
<feature type="domain" description="Disease resistance R13L4/SHOC-2-like LRR" evidence="14">
    <location>
        <begin position="315"/>
        <end position="496"/>
    </location>
</feature>
<dbReference type="EMBL" id="JANAVB010013597">
    <property type="protein sequence ID" value="KAJ6835173.1"/>
    <property type="molecule type" value="Genomic_DNA"/>
</dbReference>
<keyword evidence="9 11" id="KW-0472">Membrane</keyword>
<evidence type="ECO:0000256" key="11">
    <source>
        <dbReference type="SAM" id="Phobius"/>
    </source>
</evidence>
<dbReference type="Proteomes" id="UP001140949">
    <property type="component" value="Unassembled WGS sequence"/>
</dbReference>